<accession>A0ACC0N810</accession>
<keyword evidence="2" id="KW-1185">Reference proteome</keyword>
<comment type="caution">
    <text evidence="1">The sequence shown here is derived from an EMBL/GenBank/DDBJ whole genome shotgun (WGS) entry which is preliminary data.</text>
</comment>
<name>A0ACC0N810_RHOML</name>
<reference evidence="1" key="1">
    <citation type="submission" date="2022-02" db="EMBL/GenBank/DDBJ databases">
        <title>Plant Genome Project.</title>
        <authorList>
            <person name="Zhang R.-G."/>
        </authorList>
    </citation>
    <scope>NUCLEOTIDE SEQUENCE</scope>
    <source>
        <strain evidence="1">AT1</strain>
    </source>
</reference>
<evidence type="ECO:0000313" key="2">
    <source>
        <dbReference type="Proteomes" id="UP001062846"/>
    </source>
</evidence>
<evidence type="ECO:0000313" key="1">
    <source>
        <dbReference type="EMBL" id="KAI8548802.1"/>
    </source>
</evidence>
<proteinExistence type="predicted"/>
<protein>
    <submittedName>
        <fullName evidence="1">Uncharacterized protein</fullName>
    </submittedName>
</protein>
<dbReference type="EMBL" id="CM046394">
    <property type="protein sequence ID" value="KAI8548802.1"/>
    <property type="molecule type" value="Genomic_DNA"/>
</dbReference>
<gene>
    <name evidence="1" type="ORF">RHMOL_Rhmol07G0302800</name>
</gene>
<dbReference type="Proteomes" id="UP001062846">
    <property type="component" value="Chromosome 7"/>
</dbReference>
<organism evidence="1 2">
    <name type="scientific">Rhododendron molle</name>
    <name type="common">Chinese azalea</name>
    <name type="synonym">Azalea mollis</name>
    <dbReference type="NCBI Taxonomy" id="49168"/>
    <lineage>
        <taxon>Eukaryota</taxon>
        <taxon>Viridiplantae</taxon>
        <taxon>Streptophyta</taxon>
        <taxon>Embryophyta</taxon>
        <taxon>Tracheophyta</taxon>
        <taxon>Spermatophyta</taxon>
        <taxon>Magnoliopsida</taxon>
        <taxon>eudicotyledons</taxon>
        <taxon>Gunneridae</taxon>
        <taxon>Pentapetalae</taxon>
        <taxon>asterids</taxon>
        <taxon>Ericales</taxon>
        <taxon>Ericaceae</taxon>
        <taxon>Ericoideae</taxon>
        <taxon>Rhodoreae</taxon>
        <taxon>Rhododendron</taxon>
    </lineage>
</organism>
<sequence>MLRGRIFWGRHTLTLSLSLLSPPLVPIPKPNSSTTLSSLSSPPMADRNPEINGSETNEPSPKIQKLDQNGVRGTRNSVTNPFLKVKKLSEKAVLPSRASPLSAGYDLSSAAEIKVPARGKALVPTDLSIAIPEGTYARIVQLKYPKRQVKITAHLNFAQGATNWASESFRQPKINAVGMKQMLANRKHPAMLLVLKNFQANDTGTGTCGVRLHFNSAWGATNWAGELFRQPKINALSVKHVLANWKYPAMLLASKMFQANSTSTQGFC</sequence>